<evidence type="ECO:0000313" key="11">
    <source>
        <dbReference type="Proteomes" id="UP000321425"/>
    </source>
</evidence>
<dbReference type="EMBL" id="FOBL01000012">
    <property type="protein sequence ID" value="SEL83726.1"/>
    <property type="molecule type" value="Genomic_DNA"/>
</dbReference>
<evidence type="ECO:0000256" key="5">
    <source>
        <dbReference type="ARBA" id="ARBA00023136"/>
    </source>
</evidence>
<feature type="transmembrane region" description="Helical" evidence="6">
    <location>
        <begin position="79"/>
        <end position="104"/>
    </location>
</feature>
<comment type="similarity">
    <text evidence="2">Belongs to the GtrA family.</text>
</comment>
<proteinExistence type="inferred from homology"/>
<evidence type="ECO:0000259" key="7">
    <source>
        <dbReference type="Pfam" id="PF04138"/>
    </source>
</evidence>
<dbReference type="Pfam" id="PF04138">
    <property type="entry name" value="GtrA_DPMS_TM"/>
    <property type="match status" value="1"/>
</dbReference>
<dbReference type="RefSeq" id="WP_091487897.1">
    <property type="nucleotide sequence ID" value="NZ_BJUX01000015.1"/>
</dbReference>
<dbReference type="PANTHER" id="PTHR38459:SF5">
    <property type="entry name" value="CELL WALL TEICHOIC ACID GLYCOSYLATION PROTEIN GTCA"/>
    <property type="match status" value="1"/>
</dbReference>
<keyword evidence="5 6" id="KW-0472">Membrane</keyword>
<dbReference type="PANTHER" id="PTHR38459">
    <property type="entry name" value="PROPHAGE BACTOPRENOL-LINKED GLUCOSE TRANSLOCASE HOMOLOG"/>
    <property type="match status" value="1"/>
</dbReference>
<dbReference type="AlphaFoldDB" id="A0A1H7THB7"/>
<feature type="transmembrane region" description="Helical" evidence="6">
    <location>
        <begin position="110"/>
        <end position="127"/>
    </location>
</feature>
<feature type="transmembrane region" description="Helical" evidence="6">
    <location>
        <begin position="12"/>
        <end position="33"/>
    </location>
</feature>
<feature type="transmembrane region" description="Helical" evidence="6">
    <location>
        <begin position="39"/>
        <end position="59"/>
    </location>
</feature>
<evidence type="ECO:0000313" key="8">
    <source>
        <dbReference type="EMBL" id="GEK89460.1"/>
    </source>
</evidence>
<dbReference type="EMBL" id="BJUX01000015">
    <property type="protein sequence ID" value="GEK89460.1"/>
    <property type="molecule type" value="Genomic_DNA"/>
</dbReference>
<evidence type="ECO:0000313" key="9">
    <source>
        <dbReference type="EMBL" id="SEL83726.1"/>
    </source>
</evidence>
<evidence type="ECO:0000256" key="1">
    <source>
        <dbReference type="ARBA" id="ARBA00004141"/>
    </source>
</evidence>
<sequence>MIKKLYIKFEQFIDYFLFGLATAVIAITVFYVLNEWVGWQYLIANAVSVITAILFSYIVNKRFVFKTKTRSRKKLFREFSLFVSVRITASLLNMLGLFVLVSFISLNPTWAKIIVEIIIASTSYLISRKLIFKHHH</sequence>
<organism evidence="9 10">
    <name type="scientific">Alkalibacterium putridalgicola</name>
    <dbReference type="NCBI Taxonomy" id="426703"/>
    <lineage>
        <taxon>Bacteria</taxon>
        <taxon>Bacillati</taxon>
        <taxon>Bacillota</taxon>
        <taxon>Bacilli</taxon>
        <taxon>Lactobacillales</taxon>
        <taxon>Carnobacteriaceae</taxon>
        <taxon>Alkalibacterium</taxon>
    </lineage>
</organism>
<keyword evidence="11" id="KW-1185">Reference proteome</keyword>
<evidence type="ECO:0000313" key="10">
    <source>
        <dbReference type="Proteomes" id="UP000198548"/>
    </source>
</evidence>
<dbReference type="InterPro" id="IPR007267">
    <property type="entry name" value="GtrA_DPMS_TM"/>
</dbReference>
<evidence type="ECO:0000256" key="6">
    <source>
        <dbReference type="SAM" id="Phobius"/>
    </source>
</evidence>
<dbReference type="Proteomes" id="UP000321425">
    <property type="component" value="Unassembled WGS sequence"/>
</dbReference>
<feature type="domain" description="GtrA/DPMS transmembrane" evidence="7">
    <location>
        <begin position="15"/>
        <end position="132"/>
    </location>
</feature>
<dbReference type="GO" id="GO:0005886">
    <property type="term" value="C:plasma membrane"/>
    <property type="evidence" value="ECO:0007669"/>
    <property type="project" value="TreeGrafter"/>
</dbReference>
<reference evidence="9 10" key="1">
    <citation type="submission" date="2016-10" db="EMBL/GenBank/DDBJ databases">
        <authorList>
            <person name="de Groot N.N."/>
        </authorList>
    </citation>
    <scope>NUCLEOTIDE SEQUENCE [LARGE SCALE GENOMIC DNA]</scope>
    <source>
        <strain evidence="9 10">DSM 19182</strain>
    </source>
</reference>
<evidence type="ECO:0000256" key="2">
    <source>
        <dbReference type="ARBA" id="ARBA00009399"/>
    </source>
</evidence>
<keyword evidence="3 6" id="KW-0812">Transmembrane</keyword>
<reference evidence="8 11" key="2">
    <citation type="submission" date="2019-07" db="EMBL/GenBank/DDBJ databases">
        <title>Whole genome shotgun sequence of Alkalibacterium putridalgicola NBRC 103243.</title>
        <authorList>
            <person name="Hosoyama A."/>
            <person name="Uohara A."/>
            <person name="Ohji S."/>
            <person name="Ichikawa N."/>
        </authorList>
    </citation>
    <scope>NUCLEOTIDE SEQUENCE [LARGE SCALE GENOMIC DNA]</scope>
    <source>
        <strain evidence="8 11">NBRC 103243</strain>
    </source>
</reference>
<comment type="subcellular location">
    <subcellularLocation>
        <location evidence="1">Membrane</location>
        <topology evidence="1">Multi-pass membrane protein</topology>
    </subcellularLocation>
</comment>
<dbReference type="OrthoDB" id="361483at2"/>
<dbReference type="InterPro" id="IPR051401">
    <property type="entry name" value="GtrA_CellWall_Glycosyl"/>
</dbReference>
<keyword evidence="4 6" id="KW-1133">Transmembrane helix</keyword>
<dbReference type="Proteomes" id="UP000198548">
    <property type="component" value="Unassembled WGS sequence"/>
</dbReference>
<evidence type="ECO:0000256" key="4">
    <source>
        <dbReference type="ARBA" id="ARBA00022989"/>
    </source>
</evidence>
<gene>
    <name evidence="8" type="ORF">APU01nite_14990</name>
    <name evidence="9" type="ORF">SAMN04488100_11234</name>
</gene>
<protein>
    <submittedName>
        <fullName evidence="9">Putative flippase GtrA (Transmembrane translocase of bactoprenol-linked glucose)</fullName>
    </submittedName>
</protein>
<accession>A0A1H7THB7</accession>
<dbReference type="GO" id="GO:0000271">
    <property type="term" value="P:polysaccharide biosynthetic process"/>
    <property type="evidence" value="ECO:0007669"/>
    <property type="project" value="InterPro"/>
</dbReference>
<dbReference type="STRING" id="426703.SAMN04488100_11234"/>
<name>A0A1H7THB7_9LACT</name>
<evidence type="ECO:0000256" key="3">
    <source>
        <dbReference type="ARBA" id="ARBA00022692"/>
    </source>
</evidence>